<keyword evidence="2" id="KW-0418">Kinase</keyword>
<dbReference type="GO" id="GO:0005524">
    <property type="term" value="F:ATP binding"/>
    <property type="evidence" value="ECO:0007669"/>
    <property type="project" value="InterPro"/>
</dbReference>
<organism evidence="2 3">
    <name type="scientific">Rhodovulum sulfidophilum</name>
    <name type="common">Rhodobacter sulfidophilus</name>
    <dbReference type="NCBI Taxonomy" id="35806"/>
    <lineage>
        <taxon>Bacteria</taxon>
        <taxon>Pseudomonadati</taxon>
        <taxon>Pseudomonadota</taxon>
        <taxon>Alphaproteobacteria</taxon>
        <taxon>Rhodobacterales</taxon>
        <taxon>Paracoccaceae</taxon>
        <taxon>Rhodovulum</taxon>
    </lineage>
</organism>
<protein>
    <submittedName>
        <fullName evidence="2">Serine kinase</fullName>
    </submittedName>
</protein>
<dbReference type="InterPro" id="IPR027417">
    <property type="entry name" value="P-loop_NTPase"/>
</dbReference>
<reference evidence="2 3" key="1">
    <citation type="submission" date="2017-08" db="EMBL/GenBank/DDBJ databases">
        <title>Infants hospitalized years apart are colonized by the same room-sourced microbial strains.</title>
        <authorList>
            <person name="Brooks B."/>
            <person name="Olm M.R."/>
            <person name="Firek B.A."/>
            <person name="Baker R."/>
            <person name="Thomas B.C."/>
            <person name="Morowitz M.J."/>
            <person name="Banfield J.F."/>
        </authorList>
    </citation>
    <scope>NUCLEOTIDE SEQUENCE [LARGE SCALE GENOMIC DNA]</scope>
    <source>
        <strain evidence="2">S2_005_002_R2_34</strain>
    </source>
</reference>
<dbReference type="InterPro" id="IPR011104">
    <property type="entry name" value="Hpr_kin/Pase_C"/>
</dbReference>
<dbReference type="CDD" id="cd01918">
    <property type="entry name" value="HprK_C"/>
    <property type="match status" value="1"/>
</dbReference>
<dbReference type="SUPFAM" id="SSF53795">
    <property type="entry name" value="PEP carboxykinase-like"/>
    <property type="match status" value="1"/>
</dbReference>
<evidence type="ECO:0000259" key="1">
    <source>
        <dbReference type="Pfam" id="PF07475"/>
    </source>
</evidence>
<dbReference type="EMBL" id="QFPW01000001">
    <property type="protein sequence ID" value="PZQ52324.1"/>
    <property type="molecule type" value="Genomic_DNA"/>
</dbReference>
<proteinExistence type="predicted"/>
<name>A0A2W5NGX4_RHOSU</name>
<comment type="caution">
    <text evidence="2">The sequence shown here is derived from an EMBL/GenBank/DDBJ whole genome shotgun (WGS) entry which is preliminary data.</text>
</comment>
<dbReference type="GO" id="GO:0006109">
    <property type="term" value="P:regulation of carbohydrate metabolic process"/>
    <property type="evidence" value="ECO:0007669"/>
    <property type="project" value="InterPro"/>
</dbReference>
<dbReference type="GO" id="GO:0000155">
    <property type="term" value="F:phosphorelay sensor kinase activity"/>
    <property type="evidence" value="ECO:0007669"/>
    <property type="project" value="InterPro"/>
</dbReference>
<keyword evidence="2" id="KW-0808">Transferase</keyword>
<evidence type="ECO:0000313" key="3">
    <source>
        <dbReference type="Proteomes" id="UP000249185"/>
    </source>
</evidence>
<sequence length="155" mass="16438">MLHRRSARERVLSRAAEIVHASAVAIGARAVLIRGASGSGKSGLALRLIALGAELVSDDRVTLARRHGVIVAGAPAPIRGLIEARGVGLLRAERLREEAEVALVVDLDFAPAARMPQLRVIDLLGVEVELIFGRGVPNLDAVLVFIMQNGRYAGN</sequence>
<dbReference type="Pfam" id="PF07475">
    <property type="entry name" value="Hpr_kinase_C"/>
    <property type="match status" value="1"/>
</dbReference>
<dbReference type="AlphaFoldDB" id="A0A2W5NGX4"/>
<dbReference type="Proteomes" id="UP000249185">
    <property type="component" value="Unassembled WGS sequence"/>
</dbReference>
<dbReference type="PANTHER" id="PTHR30305:SF1">
    <property type="entry name" value="HPR KINASE_PHOSPHORYLASE"/>
    <property type="match status" value="1"/>
</dbReference>
<dbReference type="Gene3D" id="3.40.50.300">
    <property type="entry name" value="P-loop containing nucleotide triphosphate hydrolases"/>
    <property type="match status" value="1"/>
</dbReference>
<evidence type="ECO:0000313" key="2">
    <source>
        <dbReference type="EMBL" id="PZQ52324.1"/>
    </source>
</evidence>
<gene>
    <name evidence="2" type="ORF">DI556_01300</name>
</gene>
<feature type="domain" description="HPr kinase/phosphorylase C-terminal" evidence="1">
    <location>
        <begin position="17"/>
        <end position="107"/>
    </location>
</feature>
<accession>A0A2W5NGX4</accession>
<dbReference type="PANTHER" id="PTHR30305">
    <property type="entry name" value="PROTEIN YJDM-RELATED"/>
    <property type="match status" value="1"/>
</dbReference>